<name>A0AAE1GGZ2_PETCI</name>
<gene>
    <name evidence="2" type="ORF">Pcinc_003076</name>
</gene>
<evidence type="ECO:0000256" key="1">
    <source>
        <dbReference type="SAM" id="MobiDB-lite"/>
    </source>
</evidence>
<feature type="compositionally biased region" description="Acidic residues" evidence="1">
    <location>
        <begin position="1"/>
        <end position="15"/>
    </location>
</feature>
<protein>
    <recommendedName>
        <fullName evidence="4">Polyprotein</fullName>
    </recommendedName>
</protein>
<evidence type="ECO:0008006" key="4">
    <source>
        <dbReference type="Google" id="ProtNLM"/>
    </source>
</evidence>
<dbReference type="Proteomes" id="UP001286313">
    <property type="component" value="Unassembled WGS sequence"/>
</dbReference>
<organism evidence="2 3">
    <name type="scientific">Petrolisthes cinctipes</name>
    <name type="common">Flat porcelain crab</name>
    <dbReference type="NCBI Taxonomy" id="88211"/>
    <lineage>
        <taxon>Eukaryota</taxon>
        <taxon>Metazoa</taxon>
        <taxon>Ecdysozoa</taxon>
        <taxon>Arthropoda</taxon>
        <taxon>Crustacea</taxon>
        <taxon>Multicrustacea</taxon>
        <taxon>Malacostraca</taxon>
        <taxon>Eumalacostraca</taxon>
        <taxon>Eucarida</taxon>
        <taxon>Decapoda</taxon>
        <taxon>Pleocyemata</taxon>
        <taxon>Anomura</taxon>
        <taxon>Galatheoidea</taxon>
        <taxon>Porcellanidae</taxon>
        <taxon>Petrolisthes</taxon>
    </lineage>
</organism>
<comment type="caution">
    <text evidence="2">The sequence shown here is derived from an EMBL/GenBank/DDBJ whole genome shotgun (WGS) entry which is preliminary data.</text>
</comment>
<proteinExistence type="predicted"/>
<evidence type="ECO:0000313" key="3">
    <source>
        <dbReference type="Proteomes" id="UP001286313"/>
    </source>
</evidence>
<dbReference type="PANTHER" id="PTHR11439">
    <property type="entry name" value="GAG-POL-RELATED RETROTRANSPOSON"/>
    <property type="match status" value="1"/>
</dbReference>
<dbReference type="EMBL" id="JAWQEG010000230">
    <property type="protein sequence ID" value="KAK3893083.1"/>
    <property type="molecule type" value="Genomic_DNA"/>
</dbReference>
<sequence length="178" mass="19804">MHSEEWVSDNDDEQPDLPVRLSERVKRPPDIYGEWVSVGHKTSDPTSVSEALLSDDKEHWMDAMKQEMSSIQESDVYELVELPKGNFVGYSDADWAGDIKDRKSTSGYCFHLGGGPVSWSSKKQSCVALSTAEAEYMALASAIQEAVWFRKLAVDIQIDWDRGLVTAPLALGPGPWPD</sequence>
<accession>A0AAE1GGZ2</accession>
<keyword evidence="3" id="KW-1185">Reference proteome</keyword>
<evidence type="ECO:0000313" key="2">
    <source>
        <dbReference type="EMBL" id="KAK3893083.1"/>
    </source>
</evidence>
<reference evidence="2" key="1">
    <citation type="submission" date="2023-10" db="EMBL/GenBank/DDBJ databases">
        <title>Genome assemblies of two species of porcelain crab, Petrolisthes cinctipes and Petrolisthes manimaculis (Anomura: Porcellanidae).</title>
        <authorList>
            <person name="Angst P."/>
        </authorList>
    </citation>
    <scope>NUCLEOTIDE SEQUENCE</scope>
    <source>
        <strain evidence="2">PB745_01</strain>
        <tissue evidence="2">Gill</tissue>
    </source>
</reference>
<dbReference type="PANTHER" id="PTHR11439:SF483">
    <property type="entry name" value="PEPTIDE SYNTHASE GLIP-LIKE, PUTATIVE (AFU_ORTHOLOGUE AFUA_3G12920)-RELATED"/>
    <property type="match status" value="1"/>
</dbReference>
<feature type="region of interest" description="Disordered" evidence="1">
    <location>
        <begin position="1"/>
        <end position="25"/>
    </location>
</feature>
<dbReference type="CDD" id="cd09272">
    <property type="entry name" value="RNase_HI_RT_Ty1"/>
    <property type="match status" value="1"/>
</dbReference>
<dbReference type="AlphaFoldDB" id="A0AAE1GGZ2"/>